<protein>
    <recommendedName>
        <fullName evidence="2">Glycosyltransferase</fullName>
    </recommendedName>
</protein>
<name>A0A6C0AH22_9ZZZZ</name>
<reference evidence="1" key="1">
    <citation type="journal article" date="2020" name="Nature">
        <title>Giant virus diversity and host interactions through global metagenomics.</title>
        <authorList>
            <person name="Schulz F."/>
            <person name="Roux S."/>
            <person name="Paez-Espino D."/>
            <person name="Jungbluth S."/>
            <person name="Walsh D.A."/>
            <person name="Denef V.J."/>
            <person name="McMahon K.D."/>
            <person name="Konstantinidis K.T."/>
            <person name="Eloe-Fadrosh E.A."/>
            <person name="Kyrpides N.C."/>
            <person name="Woyke T."/>
        </authorList>
    </citation>
    <scope>NUCLEOTIDE SEQUENCE</scope>
    <source>
        <strain evidence="1">GVMAG-S-1035118-87</strain>
    </source>
</reference>
<dbReference type="EMBL" id="MN740625">
    <property type="protein sequence ID" value="QHS79022.1"/>
    <property type="molecule type" value="Genomic_DNA"/>
</dbReference>
<proteinExistence type="predicted"/>
<evidence type="ECO:0000313" key="1">
    <source>
        <dbReference type="EMBL" id="QHS79022.1"/>
    </source>
</evidence>
<organism evidence="1">
    <name type="scientific">viral metagenome</name>
    <dbReference type="NCBI Taxonomy" id="1070528"/>
    <lineage>
        <taxon>unclassified sequences</taxon>
        <taxon>metagenomes</taxon>
        <taxon>organismal metagenomes</taxon>
    </lineage>
</organism>
<evidence type="ECO:0008006" key="2">
    <source>
        <dbReference type="Google" id="ProtNLM"/>
    </source>
</evidence>
<dbReference type="AlphaFoldDB" id="A0A6C0AH22"/>
<accession>A0A6C0AH22</accession>
<sequence length="213" mass="25192">MDEERRNKMTERFNRHGISVYFVDPVYHTDPRMEGLDKRVTSNMLGHLDSIRHFYEDTTKPYAILCEDDILLSKHFATDLPNIIERYKVLKLDVLLLGYLLPIRLTQDTPGFERLDEIEGYTFYDFHPQLWGSQMFLIHREHAKFLLDKYTIAYAKADLNRPYSADWTLTKDGKKALLYPMLALEEGTEKSNHKAHSDFHRKCFTTNYSDVYV</sequence>